<feature type="transmembrane region" description="Helical" evidence="10">
    <location>
        <begin position="73"/>
        <end position="94"/>
    </location>
</feature>
<evidence type="ECO:0000256" key="1">
    <source>
        <dbReference type="ARBA" id="ARBA00004651"/>
    </source>
</evidence>
<evidence type="ECO:0000313" key="11">
    <source>
        <dbReference type="EMBL" id="OGC80882.1"/>
    </source>
</evidence>
<organism evidence="11 12">
    <name type="scientific">Candidatus Adlerbacteria bacterium RIFCSPLOWO2_01_FULL_51_16</name>
    <dbReference type="NCBI Taxonomy" id="1797243"/>
    <lineage>
        <taxon>Bacteria</taxon>
        <taxon>Candidatus Adleribacteriota</taxon>
    </lineage>
</organism>
<dbReference type="Pfam" id="PF03626">
    <property type="entry name" value="COX4_pro"/>
    <property type="match status" value="1"/>
</dbReference>
<name>A0A1F4XGR1_9BACT</name>
<keyword evidence="8" id="KW-0560">Oxidoreductase</keyword>
<keyword evidence="3" id="KW-0813">Transport</keyword>
<comment type="caution">
    <text evidence="11">The sequence shown here is derived from an EMBL/GenBank/DDBJ whole genome shotgun (WGS) entry which is preliminary data.</text>
</comment>
<dbReference type="GO" id="GO:0015078">
    <property type="term" value="F:proton transmembrane transporter activity"/>
    <property type="evidence" value="ECO:0007669"/>
    <property type="project" value="TreeGrafter"/>
</dbReference>
<dbReference type="NCBIfam" id="TIGR02847">
    <property type="entry name" value="CyoD"/>
    <property type="match status" value="1"/>
</dbReference>
<evidence type="ECO:0000256" key="8">
    <source>
        <dbReference type="ARBA" id="ARBA00023002"/>
    </source>
</evidence>
<comment type="subcellular location">
    <subcellularLocation>
        <location evidence="1">Cell membrane</location>
        <topology evidence="1">Multi-pass membrane protein</topology>
    </subcellularLocation>
</comment>
<dbReference type="GO" id="GO:0009486">
    <property type="term" value="F:cytochrome bo3 ubiquinol oxidase activity"/>
    <property type="evidence" value="ECO:0007669"/>
    <property type="project" value="InterPro"/>
</dbReference>
<accession>A0A1F4XGR1</accession>
<keyword evidence="6" id="KW-0249">Electron transport</keyword>
<keyword evidence="4" id="KW-1003">Cell membrane</keyword>
<dbReference type="GO" id="GO:0019646">
    <property type="term" value="P:aerobic electron transport chain"/>
    <property type="evidence" value="ECO:0007669"/>
    <property type="project" value="TreeGrafter"/>
</dbReference>
<dbReference type="AlphaFoldDB" id="A0A1F4XGR1"/>
<protein>
    <submittedName>
        <fullName evidence="11">Cytochrome o ubiquinol oxidase subunit IV</fullName>
    </submittedName>
</protein>
<dbReference type="InterPro" id="IPR014210">
    <property type="entry name" value="Cyt_o_ubiqinol_oxidase_su4"/>
</dbReference>
<dbReference type="PANTHER" id="PTHR36835:SF1">
    <property type="entry name" value="CYTOCHROME BO(3) UBIQUINOL OXIDASE SUBUNIT 4"/>
    <property type="match status" value="1"/>
</dbReference>
<dbReference type="GO" id="GO:0009319">
    <property type="term" value="C:cytochrome o ubiquinol oxidase complex"/>
    <property type="evidence" value="ECO:0007669"/>
    <property type="project" value="TreeGrafter"/>
</dbReference>
<dbReference type="InterPro" id="IPR005171">
    <property type="entry name" value="Cyt_c_oxidase_su4_prok"/>
</dbReference>
<evidence type="ECO:0000256" key="10">
    <source>
        <dbReference type="SAM" id="Phobius"/>
    </source>
</evidence>
<keyword evidence="9 10" id="KW-0472">Membrane</keyword>
<dbReference type="EMBL" id="MEWX01000013">
    <property type="protein sequence ID" value="OGC80882.1"/>
    <property type="molecule type" value="Genomic_DNA"/>
</dbReference>
<feature type="transmembrane region" description="Helical" evidence="10">
    <location>
        <begin position="7"/>
        <end position="26"/>
    </location>
</feature>
<comment type="similarity">
    <text evidence="2">Belongs to the cytochrome c oxidase bacterial subunit 4 family.</text>
</comment>
<dbReference type="GO" id="GO:0015990">
    <property type="term" value="P:electron transport coupled proton transport"/>
    <property type="evidence" value="ECO:0007669"/>
    <property type="project" value="InterPro"/>
</dbReference>
<sequence length="121" mass="13552">MKTLRAYILGFILSIALTLVAFALVLEHVRTGHVFPSHGLAVAVLVVLAVIQLFVQLMLFLRLGEERKPRWNLTALVFALLIVAILVGGTLWIMQSLSHGQMQEPRDIFTEENIFPSTQND</sequence>
<keyword evidence="7 10" id="KW-1133">Transmembrane helix</keyword>
<dbReference type="STRING" id="1797243.A2943_01975"/>
<dbReference type="InterPro" id="IPR050968">
    <property type="entry name" value="Cytochrome_c_oxidase_bac_sub4"/>
</dbReference>
<feature type="transmembrane region" description="Helical" evidence="10">
    <location>
        <begin position="38"/>
        <end position="61"/>
    </location>
</feature>
<evidence type="ECO:0000256" key="2">
    <source>
        <dbReference type="ARBA" id="ARBA00008079"/>
    </source>
</evidence>
<evidence type="ECO:0000256" key="5">
    <source>
        <dbReference type="ARBA" id="ARBA00022692"/>
    </source>
</evidence>
<dbReference type="Proteomes" id="UP000176185">
    <property type="component" value="Unassembled WGS sequence"/>
</dbReference>
<keyword evidence="5 10" id="KW-0812">Transmembrane</keyword>
<dbReference type="GO" id="GO:0005886">
    <property type="term" value="C:plasma membrane"/>
    <property type="evidence" value="ECO:0007669"/>
    <property type="project" value="UniProtKB-SubCell"/>
</dbReference>
<gene>
    <name evidence="11" type="ORF">A2943_01975</name>
</gene>
<evidence type="ECO:0000256" key="7">
    <source>
        <dbReference type="ARBA" id="ARBA00022989"/>
    </source>
</evidence>
<evidence type="ECO:0000256" key="6">
    <source>
        <dbReference type="ARBA" id="ARBA00022982"/>
    </source>
</evidence>
<evidence type="ECO:0000256" key="9">
    <source>
        <dbReference type="ARBA" id="ARBA00023136"/>
    </source>
</evidence>
<proteinExistence type="inferred from homology"/>
<evidence type="ECO:0000313" key="12">
    <source>
        <dbReference type="Proteomes" id="UP000176185"/>
    </source>
</evidence>
<evidence type="ECO:0000256" key="4">
    <source>
        <dbReference type="ARBA" id="ARBA00022475"/>
    </source>
</evidence>
<reference evidence="11 12" key="1">
    <citation type="journal article" date="2016" name="Nat. Commun.">
        <title>Thousands of microbial genomes shed light on interconnected biogeochemical processes in an aquifer system.</title>
        <authorList>
            <person name="Anantharaman K."/>
            <person name="Brown C.T."/>
            <person name="Hug L.A."/>
            <person name="Sharon I."/>
            <person name="Castelle C.J."/>
            <person name="Probst A.J."/>
            <person name="Thomas B.C."/>
            <person name="Singh A."/>
            <person name="Wilkins M.J."/>
            <person name="Karaoz U."/>
            <person name="Brodie E.L."/>
            <person name="Williams K.H."/>
            <person name="Hubbard S.S."/>
            <person name="Banfield J.F."/>
        </authorList>
    </citation>
    <scope>NUCLEOTIDE SEQUENCE [LARGE SCALE GENOMIC DNA]</scope>
</reference>
<dbReference type="PANTHER" id="PTHR36835">
    <property type="entry name" value="CYTOCHROME BO(3) UBIQUINOL OXIDASE SUBUNIT 4"/>
    <property type="match status" value="1"/>
</dbReference>
<evidence type="ECO:0000256" key="3">
    <source>
        <dbReference type="ARBA" id="ARBA00022448"/>
    </source>
</evidence>